<dbReference type="GO" id="GO:0009086">
    <property type="term" value="P:methionine biosynthetic process"/>
    <property type="evidence" value="ECO:0007669"/>
    <property type="project" value="UniProtKB-KW"/>
</dbReference>
<keyword evidence="7" id="KW-0791">Threonine biosynthesis</keyword>
<gene>
    <name evidence="12" type="ORF">METZ01_LOCUS310479</name>
</gene>
<dbReference type="PROSITE" id="PS01042">
    <property type="entry name" value="HOMOSER_DHGENASE"/>
    <property type="match status" value="1"/>
</dbReference>
<dbReference type="SUPFAM" id="SSF55347">
    <property type="entry name" value="Glyceraldehyde-3-phosphate dehydrogenase-like, C-terminal domain"/>
    <property type="match status" value="1"/>
</dbReference>
<evidence type="ECO:0000256" key="5">
    <source>
        <dbReference type="ARBA" id="ARBA00013376"/>
    </source>
</evidence>
<dbReference type="GO" id="GO:0050661">
    <property type="term" value="F:NADP binding"/>
    <property type="evidence" value="ECO:0007669"/>
    <property type="project" value="InterPro"/>
</dbReference>
<dbReference type="GO" id="GO:0009088">
    <property type="term" value="P:threonine biosynthetic process"/>
    <property type="evidence" value="ECO:0007669"/>
    <property type="project" value="UniProtKB-UniPathway"/>
</dbReference>
<dbReference type="PIRSF" id="PIRSF036497">
    <property type="entry name" value="HDH_short"/>
    <property type="match status" value="1"/>
</dbReference>
<evidence type="ECO:0000259" key="11">
    <source>
        <dbReference type="Pfam" id="PF03447"/>
    </source>
</evidence>
<evidence type="ECO:0000313" key="12">
    <source>
        <dbReference type="EMBL" id="SVC57625.1"/>
    </source>
</evidence>
<dbReference type="EMBL" id="UINC01098816">
    <property type="protein sequence ID" value="SVC57625.1"/>
    <property type="molecule type" value="Genomic_DNA"/>
</dbReference>
<dbReference type="Pfam" id="PF00742">
    <property type="entry name" value="Homoserine_dh"/>
    <property type="match status" value="1"/>
</dbReference>
<feature type="domain" description="Homoserine dehydrogenase catalytic" evidence="10">
    <location>
        <begin position="154"/>
        <end position="332"/>
    </location>
</feature>
<sequence>IKTIRLGKETGGVLMEKSEINVGLLGWGTVGTGVSRILVNQKHRIYQNTGLNLNLLRIAKRTLPAYRSGIDLAENCLTTDVNAIVDNPDIEIVVELIGGTTDSQELISRAMQNGKSIVTANKALIAECGADLCQLAQKQEVSLKFEASTAGGIPIIKTLRESFAGNKVESIYGIVNGTCNYILTEMQKNGRDFSEALEMAQDKGYAEEDPTLDIEGTDAAQKLTILTALAHHISVPLNQVHTEGITKITQNDIQYAQELGYAIKLLAITKLRETQIDVRVHPTLIPNNSMLANVSDAFNAVCVIGDAVGPTLFYGQGAGEMPTASAVVADIIDAARSITGNSHLSIPPAWVSKPRSDFSIGSIDDIETRYY</sequence>
<dbReference type="InterPro" id="IPR036291">
    <property type="entry name" value="NAD(P)-bd_dom_sf"/>
</dbReference>
<dbReference type="PANTHER" id="PTHR43331">
    <property type="entry name" value="HOMOSERINE DEHYDROGENASE"/>
    <property type="match status" value="1"/>
</dbReference>
<proteinExistence type="inferred from homology"/>
<feature type="non-terminal residue" evidence="12">
    <location>
        <position position="371"/>
    </location>
</feature>
<dbReference type="PANTHER" id="PTHR43331:SF1">
    <property type="entry name" value="HOMOSERINE DEHYDROGENASE"/>
    <property type="match status" value="1"/>
</dbReference>
<dbReference type="InterPro" id="IPR022697">
    <property type="entry name" value="HDH_short"/>
</dbReference>
<evidence type="ECO:0000256" key="6">
    <source>
        <dbReference type="ARBA" id="ARBA00022605"/>
    </source>
</evidence>
<dbReference type="Gene3D" id="3.40.50.720">
    <property type="entry name" value="NAD(P)-binding Rossmann-like Domain"/>
    <property type="match status" value="1"/>
</dbReference>
<feature type="non-terminal residue" evidence="12">
    <location>
        <position position="1"/>
    </location>
</feature>
<dbReference type="InterPro" id="IPR001342">
    <property type="entry name" value="HDH_cat"/>
</dbReference>
<comment type="pathway">
    <text evidence="2">Amino-acid biosynthesis; L-methionine biosynthesis via de novo pathway; L-homoserine from L-aspartate: step 3/3.</text>
</comment>
<evidence type="ECO:0000256" key="1">
    <source>
        <dbReference type="ARBA" id="ARBA00005056"/>
    </source>
</evidence>
<protein>
    <recommendedName>
        <fullName evidence="5">Homoserine dehydrogenase</fullName>
        <ecNumber evidence="4">1.1.1.3</ecNumber>
    </recommendedName>
</protein>
<dbReference type="UniPathway" id="UPA00050">
    <property type="reaction ID" value="UER00063"/>
</dbReference>
<dbReference type="EC" id="1.1.1.3" evidence="4"/>
<evidence type="ECO:0000256" key="4">
    <source>
        <dbReference type="ARBA" id="ARBA00013213"/>
    </source>
</evidence>
<evidence type="ECO:0000256" key="2">
    <source>
        <dbReference type="ARBA" id="ARBA00005062"/>
    </source>
</evidence>
<feature type="domain" description="Aspartate/homoserine dehydrogenase NAD-binding" evidence="11">
    <location>
        <begin position="26"/>
        <end position="145"/>
    </location>
</feature>
<dbReference type="InterPro" id="IPR019811">
    <property type="entry name" value="HDH_CS"/>
</dbReference>
<evidence type="ECO:0000256" key="7">
    <source>
        <dbReference type="ARBA" id="ARBA00022697"/>
    </source>
</evidence>
<organism evidence="12">
    <name type="scientific">marine metagenome</name>
    <dbReference type="NCBI Taxonomy" id="408172"/>
    <lineage>
        <taxon>unclassified sequences</taxon>
        <taxon>metagenomes</taxon>
        <taxon>ecological metagenomes</taxon>
    </lineage>
</organism>
<evidence type="ECO:0000259" key="10">
    <source>
        <dbReference type="Pfam" id="PF00742"/>
    </source>
</evidence>
<dbReference type="SUPFAM" id="SSF51735">
    <property type="entry name" value="NAD(P)-binding Rossmann-fold domains"/>
    <property type="match status" value="1"/>
</dbReference>
<name>A0A382NBB4_9ZZZZ</name>
<evidence type="ECO:0000256" key="8">
    <source>
        <dbReference type="ARBA" id="ARBA00023002"/>
    </source>
</evidence>
<keyword evidence="9" id="KW-0486">Methionine biosynthesis</keyword>
<dbReference type="FunFam" id="3.30.360.10:FF:000005">
    <property type="entry name" value="Homoserine dehydrogenase"/>
    <property type="match status" value="1"/>
</dbReference>
<evidence type="ECO:0000256" key="9">
    <source>
        <dbReference type="ARBA" id="ARBA00023167"/>
    </source>
</evidence>
<dbReference type="Gene3D" id="3.30.360.10">
    <property type="entry name" value="Dihydrodipicolinate Reductase, domain 2"/>
    <property type="match status" value="1"/>
</dbReference>
<reference evidence="12" key="1">
    <citation type="submission" date="2018-05" db="EMBL/GenBank/DDBJ databases">
        <authorList>
            <person name="Lanie J.A."/>
            <person name="Ng W.-L."/>
            <person name="Kazmierczak K.M."/>
            <person name="Andrzejewski T.M."/>
            <person name="Davidsen T.M."/>
            <person name="Wayne K.J."/>
            <person name="Tettelin H."/>
            <person name="Glass J.I."/>
            <person name="Rusch D."/>
            <person name="Podicherti R."/>
            <person name="Tsui H.-C.T."/>
            <person name="Winkler M.E."/>
        </authorList>
    </citation>
    <scope>NUCLEOTIDE SEQUENCE</scope>
</reference>
<evidence type="ECO:0000256" key="3">
    <source>
        <dbReference type="ARBA" id="ARBA00006753"/>
    </source>
</evidence>
<dbReference type="AlphaFoldDB" id="A0A382NBB4"/>
<comment type="pathway">
    <text evidence="1">Amino-acid biosynthesis; L-threonine biosynthesis; L-threonine from L-aspartate: step 3/5.</text>
</comment>
<accession>A0A382NBB4</accession>
<comment type="similarity">
    <text evidence="3">Belongs to the homoserine dehydrogenase family.</text>
</comment>
<keyword evidence="6" id="KW-0028">Amino-acid biosynthesis</keyword>
<dbReference type="NCBIfam" id="NF004976">
    <property type="entry name" value="PRK06349.1"/>
    <property type="match status" value="1"/>
</dbReference>
<dbReference type="GO" id="GO:0004412">
    <property type="term" value="F:homoserine dehydrogenase activity"/>
    <property type="evidence" value="ECO:0007669"/>
    <property type="project" value="UniProtKB-EC"/>
</dbReference>
<dbReference type="Pfam" id="PF03447">
    <property type="entry name" value="NAD_binding_3"/>
    <property type="match status" value="1"/>
</dbReference>
<dbReference type="UniPathway" id="UPA00051">
    <property type="reaction ID" value="UER00465"/>
</dbReference>
<dbReference type="InterPro" id="IPR005106">
    <property type="entry name" value="Asp/hSer_DH_NAD-bd"/>
</dbReference>
<keyword evidence="8" id="KW-0560">Oxidoreductase</keyword>